<evidence type="ECO:0000313" key="12">
    <source>
        <dbReference type="Proteomes" id="UP000219974"/>
    </source>
</evidence>
<reference evidence="5 10" key="1">
    <citation type="submission" date="2016-02" db="EMBL/GenBank/DDBJ databases">
        <authorList>
            <consortium name="Pathogen Informatics"/>
        </authorList>
    </citation>
    <scope>NUCLEOTIDE SEQUENCE [LARGE SCALE GENOMIC DNA]</scope>
    <source>
        <strain evidence="5 10">K173</strain>
        <strain evidence="6 14">NK65 ny</strain>
        <strain evidence="7 13">NK65e</strain>
        <strain evidence="9 11">SP11 Antwerpcl1</strain>
        <strain evidence="8 12">SP11 RLL</strain>
    </source>
</reference>
<evidence type="ECO:0000313" key="5">
    <source>
        <dbReference type="EMBL" id="CXJ23735.1"/>
    </source>
</evidence>
<dbReference type="Proteomes" id="UP000219860">
    <property type="component" value="Chromosome 14"/>
</dbReference>
<evidence type="ECO:0000313" key="13">
    <source>
        <dbReference type="Proteomes" id="UP000220214"/>
    </source>
</evidence>
<evidence type="ECO:0000313" key="14">
    <source>
        <dbReference type="Proteomes" id="UP000516480"/>
    </source>
</evidence>
<feature type="coiled-coil region" evidence="1">
    <location>
        <begin position="263"/>
        <end position="290"/>
    </location>
</feature>
<feature type="region of interest" description="Disordered" evidence="2">
    <location>
        <begin position="298"/>
        <end position="356"/>
    </location>
</feature>
<evidence type="ECO:0000313" key="7">
    <source>
        <dbReference type="EMBL" id="SCN28619.1"/>
    </source>
</evidence>
<dbReference type="EMBL" id="LT608150">
    <property type="protein sequence ID" value="SCM26753.1"/>
    <property type="molecule type" value="Genomic_DNA"/>
</dbReference>
<keyword evidence="4" id="KW-0732">Signal</keyword>
<feature type="signal peptide" evidence="4">
    <location>
        <begin position="1"/>
        <end position="20"/>
    </location>
</feature>
<keyword evidence="3" id="KW-0812">Transmembrane</keyword>
<accession>A0A0Z0B204</accession>
<name>A0A0Z0B204_PLABE</name>
<sequence>MKRPIYLLFVFLLFIQYTLCFNKIIDDNNTPNGVLKSMGNSLSSILHNNIKNIKDIFFKNTGNVTKHITNLNDDISKNINYINSIFKKSPAEELYRIDKYSKDQLNKLKENPENKLFFSKLFNFNFKPSDNTNNATEIPQQESTSDEKTGFWNFIQNINKGHDNIKDKLEKEKNENKNESKWFKFLFSSNVNKNKENEKVENNYNNNNSTNTMINKDNDEENKSYFFFRKKKDKETESKEGVINTNNNVQNKWAIFDSFFYTENKNEDKIEKVENVVEENKNNNEEKKSSFFSFWKSKSDENGEKNEEKNGEKNGEKNEEKNGEKNEEKNGEKNEEKNEEKNGEKNTNIPNEIDESTSGIINTQNINLNLKNKDDNKNLMNLVKYYYEDNKNLNDENLLSLLNTEHKGDAYADIYPLAEFKICLNNCHKNLEKNTDENGDKKKIIKNLSHTNYKSLEKCISQCKNMSLDNISFKNIEKNEYVLNIKENNKIFEILKKDNTNLNDDLAPAFSDFLAFEKYSDNNEKEENINMKNISTKLKNNNFLNMEFVKDIDYEKNQNEIDNIHAQDLSTTLYNANSNIQNNAINNLQEKTFDVLSILGNKSDETKLNNLKENTQFDENRKIKIQSNINDNNENDKKHGYISTSFFLFMVLVTFFIYLSAFTNIINQFYVSFKEKIILYIKEYKNKLNQINGESYQPFIPKDFNQNYSESASYDSAYNPLQNTYEFHN</sequence>
<dbReference type="EMBL" id="LT160034">
    <property type="protein sequence ID" value="CXJ23735.1"/>
    <property type="molecule type" value="Genomic_DNA"/>
</dbReference>
<proteinExistence type="predicted"/>
<evidence type="ECO:0000313" key="9">
    <source>
        <dbReference type="EMBL" id="SCO64367.1"/>
    </source>
</evidence>
<keyword evidence="3" id="KW-0472">Membrane</keyword>
<dbReference type="EMBL" id="LT608278">
    <property type="protein sequence ID" value="SCO62815.1"/>
    <property type="molecule type" value="Genomic_DNA"/>
</dbReference>
<dbReference type="Proteomes" id="UP000220214">
    <property type="component" value="Chromosome 14"/>
</dbReference>
<keyword evidence="1" id="KW-0175">Coiled coil</keyword>
<evidence type="ECO:0000313" key="6">
    <source>
        <dbReference type="EMBL" id="SCM26753.1"/>
    </source>
</evidence>
<dbReference type="Proteomes" id="UP000069549">
    <property type="component" value="Chromosome 14"/>
</dbReference>
<dbReference type="AlphaFoldDB" id="A0A0Z0B204"/>
<gene>
    <name evidence="5" type="ORF">PBK173_000471500</name>
    <name evidence="7" type="ORF">PBNK65E_000461600</name>
    <name evidence="6" type="ORF">PBNK65NY_000460300</name>
    <name evidence="9" type="ORF">PBSP11A_000461300</name>
    <name evidence="8" type="ORF">PBSP11RLL_000460900</name>
</gene>
<evidence type="ECO:0000256" key="4">
    <source>
        <dbReference type="SAM" id="SignalP"/>
    </source>
</evidence>
<dbReference type="EMBL" id="LT614640">
    <property type="protein sequence ID" value="SCN28619.1"/>
    <property type="molecule type" value="Genomic_DNA"/>
</dbReference>
<feature type="chain" id="PRO_5014243056" evidence="4">
    <location>
        <begin position="21"/>
        <end position="729"/>
    </location>
</feature>
<feature type="compositionally biased region" description="Basic and acidic residues" evidence="2">
    <location>
        <begin position="298"/>
        <end position="344"/>
    </location>
</feature>
<organism evidence="5 10">
    <name type="scientific">Plasmodium berghei</name>
    <dbReference type="NCBI Taxonomy" id="5821"/>
    <lineage>
        <taxon>Eukaryota</taxon>
        <taxon>Sar</taxon>
        <taxon>Alveolata</taxon>
        <taxon>Apicomplexa</taxon>
        <taxon>Aconoidasida</taxon>
        <taxon>Haemosporida</taxon>
        <taxon>Plasmodiidae</taxon>
        <taxon>Plasmodium</taxon>
        <taxon>Plasmodium (Vinckeia)</taxon>
    </lineage>
</organism>
<evidence type="ECO:0000313" key="10">
    <source>
        <dbReference type="Proteomes" id="UP000069549"/>
    </source>
</evidence>
<dbReference type="OrthoDB" id="378817at2759"/>
<evidence type="ECO:0000256" key="1">
    <source>
        <dbReference type="SAM" id="Coils"/>
    </source>
</evidence>
<dbReference type="Proteomes" id="UP000219974">
    <property type="component" value="Chromosome 14"/>
</dbReference>
<dbReference type="Proteomes" id="UP000516480">
    <property type="component" value="Chromosome 14"/>
</dbReference>
<dbReference type="OMA" id="KNTAYWA"/>
<feature type="transmembrane region" description="Helical" evidence="3">
    <location>
        <begin position="646"/>
        <end position="666"/>
    </location>
</feature>
<evidence type="ECO:0000256" key="3">
    <source>
        <dbReference type="SAM" id="Phobius"/>
    </source>
</evidence>
<dbReference type="VEuPathDB" id="PlasmoDB:PBANKA_1443900"/>
<evidence type="ECO:0000313" key="8">
    <source>
        <dbReference type="EMBL" id="SCO62815.1"/>
    </source>
</evidence>
<dbReference type="EMBL" id="LT608262">
    <property type="protein sequence ID" value="SCO64367.1"/>
    <property type="molecule type" value="Genomic_DNA"/>
</dbReference>
<evidence type="ECO:0000256" key="2">
    <source>
        <dbReference type="SAM" id="MobiDB-lite"/>
    </source>
</evidence>
<evidence type="ECO:0000313" key="11">
    <source>
        <dbReference type="Proteomes" id="UP000219860"/>
    </source>
</evidence>
<protein>
    <submittedName>
        <fullName evidence="5">Uncharacterized protein</fullName>
    </submittedName>
</protein>
<keyword evidence="3" id="KW-1133">Transmembrane helix</keyword>